<feature type="domain" description="Helicase C-terminal" evidence="11">
    <location>
        <begin position="722"/>
        <end position="877"/>
    </location>
</feature>
<dbReference type="PROSITE" id="PS00518">
    <property type="entry name" value="ZF_RING_1"/>
    <property type="match status" value="1"/>
</dbReference>
<dbReference type="GO" id="GO:0004386">
    <property type="term" value="F:helicase activity"/>
    <property type="evidence" value="ECO:0007669"/>
    <property type="project" value="UniProtKB-KW"/>
</dbReference>
<dbReference type="SMART" id="SM00490">
    <property type="entry name" value="HELICc"/>
    <property type="match status" value="1"/>
</dbReference>
<dbReference type="GO" id="GO:0005634">
    <property type="term" value="C:nucleus"/>
    <property type="evidence" value="ECO:0007669"/>
    <property type="project" value="TreeGrafter"/>
</dbReference>
<dbReference type="Gene3D" id="3.30.40.10">
    <property type="entry name" value="Zinc/RING finger domain, C3HC4 (zinc finger)"/>
    <property type="match status" value="1"/>
</dbReference>
<evidence type="ECO:0000313" key="13">
    <source>
        <dbReference type="Proteomes" id="UP001162131"/>
    </source>
</evidence>
<dbReference type="Gene3D" id="3.40.50.300">
    <property type="entry name" value="P-loop containing nucleotide triphosphate hydrolases"/>
    <property type="match status" value="1"/>
</dbReference>
<gene>
    <name evidence="12" type="ORF">BSTOLATCC_MIC50988</name>
</gene>
<sequence length="885" mass="101790">METEKLRLFKEITGEQDQDKALHYLSKSSSNLDHAIDLYFQDIHTQNLTRELLLKRKIQASNPIITLGMFESDAYAISTVSHIEIGHPLTFKFPKPRPHPKGKRKETPDRTIRFAMEPNGFSFGKLPQNTADFLFPLISGNLITIEANIIDAPTSITLLDTFKIAITVNLLPDALSDPSVQTSEEINNHNISPEEYFNQREALQKLFELVRLEKTQSAIIDDQEQTNEKQSQEEGKSLASIEKNLFLENLGEIELREMSPPFTFRTPLYPYQKQALSWMYERESIRGGNRNSRELHHLWEEYKTAQGRFLYFNPYTGQISIKFPESAALCKGGILADEMGLGKTVMIIALIHTHRRAFEHAPKKPKTLEGGTLIVLPLSLITQWHQEINSHGVDLKVLEYYSDKNKSVQELKNAEIVLTTYGIINSEYANQGSLFKIPWFRVILDEAHIIRNKDTSTTKAVMKLQAKFKWALTGTPIQNKLDDLYSLVRFLEVEPWSDYLWWNRIITKPFNKQDPNVYAILRRLLKPIMLRRTKETKLADGSLMVSLPPISIETIHIEMNSEERSLYNRLFEHSKARLHSLISTGKFKAYIASIFDLLLRLRQLCDHPYLIMSRGDTTPLEKIDQFITKLTENSSDQYAQDLAGKIKQGEIFICPICLDVADDPVMTKCIHIMCRMCASQQVERNKNCPLCKTPLTMHDLTTVPRESKFSLNLDNEWCSSSKIDMLIRMLMISSEPTVVFTQWTSMLDLLEIALQKARISYSRLDGSMNKNQRENALQEFKAGRQVMLISLKAGGVGINLTYASRVVLMDPWWNPAVENQAIERVHRIGQEKQVKAYKFVCRDTVEEKMLALQERKNVIMEGAYTEQNASMSMENLMYVFQDNIM</sequence>
<dbReference type="InterPro" id="IPR049730">
    <property type="entry name" value="SNF2/RAD54-like_C"/>
</dbReference>
<dbReference type="Pfam" id="PF14555">
    <property type="entry name" value="UBA_4"/>
    <property type="match status" value="1"/>
</dbReference>
<keyword evidence="4" id="KW-0378">Hydrolase</keyword>
<dbReference type="PROSITE" id="PS51194">
    <property type="entry name" value="HELICASE_CTER"/>
    <property type="match status" value="1"/>
</dbReference>
<keyword evidence="6" id="KW-0862">Zinc</keyword>
<evidence type="ECO:0000256" key="4">
    <source>
        <dbReference type="ARBA" id="ARBA00022801"/>
    </source>
</evidence>
<organism evidence="12 13">
    <name type="scientific">Blepharisma stoltei</name>
    <dbReference type="NCBI Taxonomy" id="1481888"/>
    <lineage>
        <taxon>Eukaryota</taxon>
        <taxon>Sar</taxon>
        <taxon>Alveolata</taxon>
        <taxon>Ciliophora</taxon>
        <taxon>Postciliodesmatophora</taxon>
        <taxon>Heterotrichea</taxon>
        <taxon>Heterotrichida</taxon>
        <taxon>Blepharismidae</taxon>
        <taxon>Blepharisma</taxon>
    </lineage>
</organism>
<dbReference type="Pfam" id="PF00271">
    <property type="entry name" value="Helicase_C"/>
    <property type="match status" value="1"/>
</dbReference>
<dbReference type="InterPro" id="IPR001650">
    <property type="entry name" value="Helicase_C-like"/>
</dbReference>
<evidence type="ECO:0000259" key="11">
    <source>
        <dbReference type="PROSITE" id="PS51194"/>
    </source>
</evidence>
<evidence type="ECO:0000256" key="3">
    <source>
        <dbReference type="ARBA" id="ARBA00022771"/>
    </source>
</evidence>
<dbReference type="GO" id="GO:0005524">
    <property type="term" value="F:ATP binding"/>
    <property type="evidence" value="ECO:0007669"/>
    <property type="project" value="UniProtKB-KW"/>
</dbReference>
<dbReference type="EMBL" id="CAJZBQ010000051">
    <property type="protein sequence ID" value="CAG9330396.1"/>
    <property type="molecule type" value="Genomic_DNA"/>
</dbReference>
<evidence type="ECO:0000256" key="1">
    <source>
        <dbReference type="ARBA" id="ARBA00022723"/>
    </source>
</evidence>
<dbReference type="GO" id="GO:0008094">
    <property type="term" value="F:ATP-dependent activity, acting on DNA"/>
    <property type="evidence" value="ECO:0007669"/>
    <property type="project" value="TreeGrafter"/>
</dbReference>
<dbReference type="PROSITE" id="PS51192">
    <property type="entry name" value="HELICASE_ATP_BIND_1"/>
    <property type="match status" value="1"/>
</dbReference>
<protein>
    <recommendedName>
        <fullName evidence="14">DNA/RNA helicase protein</fullName>
    </recommendedName>
</protein>
<evidence type="ECO:0000256" key="8">
    <source>
        <dbReference type="PROSITE-ProRule" id="PRU00175"/>
    </source>
</evidence>
<evidence type="ECO:0000256" key="6">
    <source>
        <dbReference type="ARBA" id="ARBA00022833"/>
    </source>
</evidence>
<dbReference type="SUPFAM" id="SSF52540">
    <property type="entry name" value="P-loop containing nucleoside triphosphate hydrolases"/>
    <property type="match status" value="2"/>
</dbReference>
<dbReference type="CDD" id="cd18008">
    <property type="entry name" value="DEXDc_SHPRH-like"/>
    <property type="match status" value="1"/>
</dbReference>
<dbReference type="InterPro" id="IPR001841">
    <property type="entry name" value="Znf_RING"/>
</dbReference>
<accession>A0AAU9JXM8</accession>
<dbReference type="CDD" id="cd14273">
    <property type="entry name" value="UBA_TAP-C_like"/>
    <property type="match status" value="1"/>
</dbReference>
<dbReference type="InterPro" id="IPR027417">
    <property type="entry name" value="P-loop_NTPase"/>
</dbReference>
<dbReference type="SUPFAM" id="SSF57850">
    <property type="entry name" value="RING/U-box"/>
    <property type="match status" value="1"/>
</dbReference>
<keyword evidence="1" id="KW-0479">Metal-binding</keyword>
<evidence type="ECO:0008006" key="14">
    <source>
        <dbReference type="Google" id="ProtNLM"/>
    </source>
</evidence>
<keyword evidence="2" id="KW-0547">Nucleotide-binding</keyword>
<dbReference type="Pfam" id="PF00176">
    <property type="entry name" value="SNF2-rel_dom"/>
    <property type="match status" value="1"/>
</dbReference>
<dbReference type="Gene3D" id="3.40.50.10810">
    <property type="entry name" value="Tandem AAA-ATPase domain"/>
    <property type="match status" value="1"/>
</dbReference>
<dbReference type="AlphaFoldDB" id="A0AAU9JXM8"/>
<evidence type="ECO:0000256" key="7">
    <source>
        <dbReference type="ARBA" id="ARBA00022840"/>
    </source>
</evidence>
<dbReference type="Pfam" id="PF13923">
    <property type="entry name" value="zf-C3HC4_2"/>
    <property type="match status" value="1"/>
</dbReference>
<feature type="domain" description="Helicase ATP-binding" evidence="10">
    <location>
        <begin position="324"/>
        <end position="494"/>
    </location>
</feature>
<keyword evidence="3 8" id="KW-0863">Zinc-finger</keyword>
<dbReference type="InterPro" id="IPR014001">
    <property type="entry name" value="Helicase_ATP-bd"/>
</dbReference>
<reference evidence="12" key="1">
    <citation type="submission" date="2021-09" db="EMBL/GenBank/DDBJ databases">
        <authorList>
            <consortium name="AG Swart"/>
            <person name="Singh M."/>
            <person name="Singh A."/>
            <person name="Seah K."/>
            <person name="Emmerich C."/>
        </authorList>
    </citation>
    <scope>NUCLEOTIDE SEQUENCE</scope>
    <source>
        <strain evidence="12">ATCC30299</strain>
    </source>
</reference>
<dbReference type="InterPro" id="IPR038718">
    <property type="entry name" value="SNF2-like_sf"/>
</dbReference>
<keyword evidence="7" id="KW-0067">ATP-binding</keyword>
<dbReference type="SMART" id="SM00487">
    <property type="entry name" value="DEXDc"/>
    <property type="match status" value="1"/>
</dbReference>
<dbReference type="CDD" id="cd18793">
    <property type="entry name" value="SF2_C_SNF"/>
    <property type="match status" value="1"/>
</dbReference>
<proteinExistence type="predicted"/>
<evidence type="ECO:0000256" key="5">
    <source>
        <dbReference type="ARBA" id="ARBA00022806"/>
    </source>
</evidence>
<dbReference type="GO" id="GO:0006281">
    <property type="term" value="P:DNA repair"/>
    <property type="evidence" value="ECO:0007669"/>
    <property type="project" value="TreeGrafter"/>
</dbReference>
<keyword evidence="13" id="KW-1185">Reference proteome</keyword>
<evidence type="ECO:0000256" key="2">
    <source>
        <dbReference type="ARBA" id="ARBA00022741"/>
    </source>
</evidence>
<comment type="caution">
    <text evidence="12">The sequence shown here is derived from an EMBL/GenBank/DDBJ whole genome shotgun (WGS) entry which is preliminary data.</text>
</comment>
<keyword evidence="5" id="KW-0347">Helicase</keyword>
<name>A0AAU9JXM8_9CILI</name>
<dbReference type="InterPro" id="IPR050628">
    <property type="entry name" value="SNF2_RAD54_helicase_TF"/>
</dbReference>
<dbReference type="PROSITE" id="PS50089">
    <property type="entry name" value="ZF_RING_2"/>
    <property type="match status" value="1"/>
</dbReference>
<evidence type="ECO:0000259" key="10">
    <source>
        <dbReference type="PROSITE" id="PS51192"/>
    </source>
</evidence>
<dbReference type="GO" id="GO:0016787">
    <property type="term" value="F:hydrolase activity"/>
    <property type="evidence" value="ECO:0007669"/>
    <property type="project" value="UniProtKB-KW"/>
</dbReference>
<dbReference type="SMART" id="SM00184">
    <property type="entry name" value="RING"/>
    <property type="match status" value="1"/>
</dbReference>
<evidence type="ECO:0000313" key="12">
    <source>
        <dbReference type="EMBL" id="CAG9330396.1"/>
    </source>
</evidence>
<evidence type="ECO:0000259" key="9">
    <source>
        <dbReference type="PROSITE" id="PS50089"/>
    </source>
</evidence>
<dbReference type="PANTHER" id="PTHR45626:SF22">
    <property type="entry name" value="DNA REPAIR PROTEIN RAD5"/>
    <property type="match status" value="1"/>
</dbReference>
<dbReference type="GO" id="GO:0008270">
    <property type="term" value="F:zinc ion binding"/>
    <property type="evidence" value="ECO:0007669"/>
    <property type="project" value="UniProtKB-KW"/>
</dbReference>
<feature type="domain" description="RING-type" evidence="9">
    <location>
        <begin position="654"/>
        <end position="692"/>
    </location>
</feature>
<dbReference type="InterPro" id="IPR000330">
    <property type="entry name" value="SNF2_N"/>
</dbReference>
<dbReference type="InterPro" id="IPR013083">
    <property type="entry name" value="Znf_RING/FYVE/PHD"/>
</dbReference>
<dbReference type="PANTHER" id="PTHR45626">
    <property type="entry name" value="TRANSCRIPTION TERMINATION FACTOR 2-RELATED"/>
    <property type="match status" value="1"/>
</dbReference>
<dbReference type="Proteomes" id="UP001162131">
    <property type="component" value="Unassembled WGS sequence"/>
</dbReference>
<dbReference type="InterPro" id="IPR017907">
    <property type="entry name" value="Znf_RING_CS"/>
</dbReference>